<proteinExistence type="predicted"/>
<evidence type="ECO:0000313" key="2">
    <source>
        <dbReference type="EMBL" id="KAJ1961023.1"/>
    </source>
</evidence>
<name>A0A9W8AT45_9FUNG</name>
<organism evidence="2 3">
    <name type="scientific">Dispira parvispora</name>
    <dbReference type="NCBI Taxonomy" id="1520584"/>
    <lineage>
        <taxon>Eukaryota</taxon>
        <taxon>Fungi</taxon>
        <taxon>Fungi incertae sedis</taxon>
        <taxon>Zoopagomycota</taxon>
        <taxon>Kickxellomycotina</taxon>
        <taxon>Dimargaritomycetes</taxon>
        <taxon>Dimargaritales</taxon>
        <taxon>Dimargaritaceae</taxon>
        <taxon>Dispira</taxon>
    </lineage>
</organism>
<feature type="compositionally biased region" description="Polar residues" evidence="1">
    <location>
        <begin position="265"/>
        <end position="276"/>
    </location>
</feature>
<feature type="compositionally biased region" description="Polar residues" evidence="1">
    <location>
        <begin position="356"/>
        <end position="375"/>
    </location>
</feature>
<dbReference type="AlphaFoldDB" id="A0A9W8AT45"/>
<gene>
    <name evidence="2" type="ORF">IWQ62_004012</name>
</gene>
<feature type="compositionally biased region" description="Pro residues" evidence="1">
    <location>
        <begin position="103"/>
        <end position="116"/>
    </location>
</feature>
<keyword evidence="3" id="KW-1185">Reference proteome</keyword>
<reference evidence="2" key="1">
    <citation type="submission" date="2022-07" db="EMBL/GenBank/DDBJ databases">
        <title>Phylogenomic reconstructions and comparative analyses of Kickxellomycotina fungi.</title>
        <authorList>
            <person name="Reynolds N.K."/>
            <person name="Stajich J.E."/>
            <person name="Barry K."/>
            <person name="Grigoriev I.V."/>
            <person name="Crous P."/>
            <person name="Smith M.E."/>
        </authorList>
    </citation>
    <scope>NUCLEOTIDE SEQUENCE</scope>
    <source>
        <strain evidence="2">RSA 1196</strain>
    </source>
</reference>
<dbReference type="EMBL" id="JANBPY010001219">
    <property type="protein sequence ID" value="KAJ1961023.1"/>
    <property type="molecule type" value="Genomic_DNA"/>
</dbReference>
<feature type="compositionally biased region" description="Polar residues" evidence="1">
    <location>
        <begin position="59"/>
        <end position="79"/>
    </location>
</feature>
<sequence length="375" mass="39482">MVDYPASLSLPPIMSNAALTYAENEQGHSGPRRGSGGVSVSAPPYTPTGSLYPAGRSQPMPSMSNGGDVTIMAHTNGSAHSPGFRTSPPSWHPSLPSHQPHRNPNPHPLSAPPPPRRLASMGGHTEEIAADTARSSHIHSHPQKSANGLAYCREEMVQHRRDLQRESERLQNLLAHTATMIQDLDAALMASPPSEAGIGRTTSPSGHPEGRDNGHNSISEAGLRLAKVPHPDGRRSPGVSPGNAYYPGNPPSTGGPRGGGPYFSREQQPLHATSYEQVPLNDGPISKSGSSPANPASNYQHSLSGQTDSRTTVQRQPPMQSDLSGRFVPHFSSSGVGNGGAALRHPHSSPAIHLPSLNNILPQPTPHSHTGGSRT</sequence>
<protein>
    <submittedName>
        <fullName evidence="2">Uncharacterized protein</fullName>
    </submittedName>
</protein>
<feature type="compositionally biased region" description="Polar residues" evidence="1">
    <location>
        <begin position="287"/>
        <end position="323"/>
    </location>
</feature>
<comment type="caution">
    <text evidence="2">The sequence shown here is derived from an EMBL/GenBank/DDBJ whole genome shotgun (WGS) entry which is preliminary data.</text>
</comment>
<feature type="region of interest" description="Disordered" evidence="1">
    <location>
        <begin position="191"/>
        <end position="375"/>
    </location>
</feature>
<feature type="region of interest" description="Disordered" evidence="1">
    <location>
        <begin position="23"/>
        <end position="121"/>
    </location>
</feature>
<evidence type="ECO:0000256" key="1">
    <source>
        <dbReference type="SAM" id="MobiDB-lite"/>
    </source>
</evidence>
<feature type="compositionally biased region" description="Low complexity" evidence="1">
    <location>
        <begin position="87"/>
        <end position="98"/>
    </location>
</feature>
<evidence type="ECO:0000313" key="3">
    <source>
        <dbReference type="Proteomes" id="UP001150925"/>
    </source>
</evidence>
<accession>A0A9W8AT45</accession>
<dbReference type="Proteomes" id="UP001150925">
    <property type="component" value="Unassembled WGS sequence"/>
</dbReference>